<comment type="caution">
    <text evidence="1">The sequence shown here is derived from an EMBL/GenBank/DDBJ whole genome shotgun (WGS) entry which is preliminary data.</text>
</comment>
<dbReference type="AlphaFoldDB" id="A0A942T640"/>
<keyword evidence="3" id="KW-1185">Reference proteome</keyword>
<evidence type="ECO:0000313" key="2">
    <source>
        <dbReference type="EMBL" id="MCH6267065.1"/>
    </source>
</evidence>
<accession>A0A942T640</accession>
<dbReference type="InterPro" id="IPR020483">
    <property type="entry name" value="Uncharacterised_YgbA"/>
</dbReference>
<evidence type="ECO:0000313" key="3">
    <source>
        <dbReference type="Proteomes" id="UP000677265"/>
    </source>
</evidence>
<name>A0A942T640_9BACI</name>
<dbReference type="Proteomes" id="UP000677265">
    <property type="component" value="Unassembled WGS sequence"/>
</dbReference>
<protein>
    <submittedName>
        <fullName evidence="1">Nitrous oxide-stimulated promoter family protein</fullName>
    </submittedName>
</protein>
<evidence type="ECO:0000313" key="1">
    <source>
        <dbReference type="EMBL" id="MBS4186912.1"/>
    </source>
</evidence>
<dbReference type="Pfam" id="PF11756">
    <property type="entry name" value="YgbA_NO"/>
    <property type="match status" value="1"/>
</dbReference>
<gene>
    <name evidence="2" type="ORF">KHB02_016195</name>
    <name evidence="1" type="ORF">KHB02_36685</name>
</gene>
<reference evidence="1" key="1">
    <citation type="submission" date="2021-05" db="EMBL/GenBank/DDBJ databases">
        <title>Novel Bacillus species.</title>
        <authorList>
            <person name="Liu G."/>
        </authorList>
    </citation>
    <scope>NUCLEOTIDE SEQUENCE</scope>
    <source>
        <strain evidence="1 3">FJAT-50051</strain>
    </source>
</reference>
<proteinExistence type="predicted"/>
<dbReference type="RefSeq" id="WP_213146666.1">
    <property type="nucleotide sequence ID" value="NZ_JAGYPE020000029.1"/>
</dbReference>
<dbReference type="EMBL" id="JAGYPE020000029">
    <property type="protein sequence ID" value="MCH6267065.1"/>
    <property type="molecule type" value="Genomic_DNA"/>
</dbReference>
<sequence>MGARLIEPNTGPVIQKEKEIVKQMIEIYCRRKHKHPNGLCNECQELKNYCMLRLSFCRFGEEKSSCSHCKVHCYKPSYRQKIKAVMRYSGPWMLLYHPIYGVKHLINKK</sequence>
<organism evidence="1">
    <name type="scientific">Neobacillus citreus</name>
    <dbReference type="NCBI Taxonomy" id="2833578"/>
    <lineage>
        <taxon>Bacteria</taxon>
        <taxon>Bacillati</taxon>
        <taxon>Bacillota</taxon>
        <taxon>Bacilli</taxon>
        <taxon>Bacillales</taxon>
        <taxon>Bacillaceae</taxon>
        <taxon>Neobacillus</taxon>
    </lineage>
</organism>
<dbReference type="NCBIfam" id="NF007714">
    <property type="entry name" value="PRK10410.1-2"/>
    <property type="match status" value="1"/>
</dbReference>
<dbReference type="EMBL" id="JAGYPE010000007">
    <property type="protein sequence ID" value="MBS4186912.1"/>
    <property type="molecule type" value="Genomic_DNA"/>
</dbReference>